<name>A0A9N9GZJ6_9GLOM</name>
<dbReference type="OrthoDB" id="10464485at2759"/>
<dbReference type="AlphaFoldDB" id="A0A9N9GZJ6"/>
<evidence type="ECO:0000313" key="2">
    <source>
        <dbReference type="EMBL" id="CAG8637974.1"/>
    </source>
</evidence>
<evidence type="ECO:0000313" key="3">
    <source>
        <dbReference type="Proteomes" id="UP000789572"/>
    </source>
</evidence>
<feature type="non-terminal residue" evidence="2">
    <location>
        <position position="104"/>
    </location>
</feature>
<protein>
    <submittedName>
        <fullName evidence="2">5339_t:CDS:1</fullName>
    </submittedName>
</protein>
<evidence type="ECO:0000256" key="1">
    <source>
        <dbReference type="SAM" id="MobiDB-lite"/>
    </source>
</evidence>
<keyword evidence="3" id="KW-1185">Reference proteome</keyword>
<comment type="caution">
    <text evidence="2">The sequence shown here is derived from an EMBL/GenBank/DDBJ whole genome shotgun (WGS) entry which is preliminary data.</text>
</comment>
<reference evidence="2" key="1">
    <citation type="submission" date="2021-06" db="EMBL/GenBank/DDBJ databases">
        <authorList>
            <person name="Kallberg Y."/>
            <person name="Tangrot J."/>
            <person name="Rosling A."/>
        </authorList>
    </citation>
    <scope>NUCLEOTIDE SEQUENCE</scope>
    <source>
        <strain evidence="2">IA702</strain>
    </source>
</reference>
<organism evidence="2 3">
    <name type="scientific">Paraglomus occultum</name>
    <dbReference type="NCBI Taxonomy" id="144539"/>
    <lineage>
        <taxon>Eukaryota</taxon>
        <taxon>Fungi</taxon>
        <taxon>Fungi incertae sedis</taxon>
        <taxon>Mucoromycota</taxon>
        <taxon>Glomeromycotina</taxon>
        <taxon>Glomeromycetes</taxon>
        <taxon>Paraglomerales</taxon>
        <taxon>Paraglomeraceae</taxon>
        <taxon>Paraglomus</taxon>
    </lineage>
</organism>
<dbReference type="EMBL" id="CAJVPJ010003285">
    <property type="protein sequence ID" value="CAG8637974.1"/>
    <property type="molecule type" value="Genomic_DNA"/>
</dbReference>
<gene>
    <name evidence="2" type="ORF">POCULU_LOCUS9261</name>
</gene>
<feature type="region of interest" description="Disordered" evidence="1">
    <location>
        <begin position="81"/>
        <end position="104"/>
    </location>
</feature>
<sequence>MVVCVILGSRKSMKLKEVFKLNRRDDNASICSEEMPEILNFTADETLRHPHHSRPFVVLPSCTMDSDDDSEYDDEYVNIECETESDHDDAENESIAEDESFEAF</sequence>
<accession>A0A9N9GZJ6</accession>
<dbReference type="Proteomes" id="UP000789572">
    <property type="component" value="Unassembled WGS sequence"/>
</dbReference>
<proteinExistence type="predicted"/>